<dbReference type="HAMAP" id="MF_01411">
    <property type="entry name" value="LPS_assembly_LptD"/>
    <property type="match status" value="1"/>
</dbReference>
<keyword evidence="8" id="KW-1185">Reference proteome</keyword>
<comment type="caution">
    <text evidence="4">Lacks conserved residue(s) required for the propagation of feature annotation.</text>
</comment>
<evidence type="ECO:0000259" key="6">
    <source>
        <dbReference type="Pfam" id="PF04453"/>
    </source>
</evidence>
<feature type="domain" description="LptD C-terminal" evidence="6">
    <location>
        <begin position="330"/>
        <end position="700"/>
    </location>
</feature>
<dbReference type="InterPro" id="IPR005653">
    <property type="entry name" value="OstA-like_N"/>
</dbReference>
<feature type="domain" description="Organic solvent tolerance-like N-terminal" evidence="5">
    <location>
        <begin position="93"/>
        <end position="167"/>
    </location>
</feature>
<dbReference type="Pfam" id="PF04453">
    <property type="entry name" value="LptD"/>
    <property type="match status" value="1"/>
</dbReference>
<keyword evidence="1 4" id="KW-0732">Signal</keyword>
<name>A0ABY6Q4T1_9GAMM</name>
<dbReference type="InterPro" id="IPR020889">
    <property type="entry name" value="LipoPS_assembly_LptD"/>
</dbReference>
<dbReference type="EMBL" id="CP036501">
    <property type="protein sequence ID" value="UZP73958.1"/>
    <property type="molecule type" value="Genomic_DNA"/>
</dbReference>
<feature type="chain" id="PRO_5044900478" description="LPS-assembly protein LptD" evidence="4">
    <location>
        <begin position="26"/>
        <end position="791"/>
    </location>
</feature>
<dbReference type="PANTHER" id="PTHR30189">
    <property type="entry name" value="LPS-ASSEMBLY PROTEIN"/>
    <property type="match status" value="1"/>
</dbReference>
<evidence type="ECO:0000256" key="3">
    <source>
        <dbReference type="ARBA" id="ARBA00023237"/>
    </source>
</evidence>
<reference evidence="7 8" key="1">
    <citation type="submission" date="2019-02" db="EMBL/GenBank/DDBJ databases">
        <title>Halieaceae_genomes.</title>
        <authorList>
            <person name="Li S.-H."/>
        </authorList>
    </citation>
    <scope>NUCLEOTIDE SEQUENCE [LARGE SCALE GENOMIC DNA]</scope>
    <source>
        <strain evidence="7 8">JH123</strain>
    </source>
</reference>
<gene>
    <name evidence="4" type="primary">lptD</name>
    <name evidence="7" type="ORF">E0F26_04010</name>
</gene>
<keyword evidence="2 4" id="KW-0472">Membrane</keyword>
<feature type="signal peptide" evidence="4">
    <location>
        <begin position="1"/>
        <end position="25"/>
    </location>
</feature>
<comment type="subcellular location">
    <subcellularLocation>
        <location evidence="4">Cell outer membrane</location>
    </subcellularLocation>
</comment>
<sequence precursor="true">MHKRLKRIKAFFVSLGTTVGVALFAANGPAAIASSLEEERIQSRLNWTPLKQVAKTDRDARCIKCRGKYTDPLAGADRSVSPNESDLEVSSGDSDITDNAFFFSDAVTVTQGYRTLKAEEVTIDRVEQTVTATGPIEVREPGIVMYGDTISYNSVDEQAQLTDAEFVLYEQQLYGIAEEVTRDASGTLTIEDGELTFCTPTDPSWLVSAETLEIDAINNVGEAWGARIDVKGVPILYLPWIQFPLSDQRKTGLLFPDISSDTRGGLDVMAPIYFNLAPHYDATYSPRHIADRGFVHQLNARYLGERSGSWDVTGAYLNDDKLSAEPGKDARWLIKVKQNSTPSSRLRTSIDFSKISDNDYLKDLENNTLSAQRQTALLQQARVDWLADNWLIGVEAQQFQGIAEDLTDNYQRLPQVSAVWRGDKTLGGLAPIVNIQAANFDTDFEKVRGQRLFHEVGVSLPLSRSYGFLNSQLTHRGIEYSLKDPGMTDSRDERVESWVASIDGGLTFERSSEFFGHSFTQTLEPRAHYLYASYDDHVGIPDFDSAELTFSYRQLFRNTRFSGHDRLADANQLALGLTSRLIDPKTGLERVSVSLGQIINFRDQRIRLKEGDAPLTEDGSALAFALDMTASERWSIHSNLLFDAYDNELDAANVRVSYRPNDESLFNIGYTLREPPESFAARPVTEQFNTSAYIPLDENWRLFGALRYSLEIDSSVEDMFGVEYDGCCWRARFLYVSYLDALRDTDVFVPQPELRRDRAFQFQFVLKGLGSFGRRVDNLMQDMIRGFNATR</sequence>
<keyword evidence="3 4" id="KW-0998">Cell outer membrane</keyword>
<comment type="similarity">
    <text evidence="4">Belongs to the LptD family.</text>
</comment>
<dbReference type="InterPro" id="IPR050218">
    <property type="entry name" value="LptD"/>
</dbReference>
<evidence type="ECO:0000313" key="8">
    <source>
        <dbReference type="Proteomes" id="UP001317963"/>
    </source>
</evidence>
<organism evidence="7 8">
    <name type="scientific">Candidatus Paraluminiphilus aquimaris</name>
    <dbReference type="NCBI Taxonomy" id="2518994"/>
    <lineage>
        <taxon>Bacteria</taxon>
        <taxon>Pseudomonadati</taxon>
        <taxon>Pseudomonadota</taxon>
        <taxon>Gammaproteobacteria</taxon>
        <taxon>Cellvibrionales</taxon>
        <taxon>Halieaceae</taxon>
        <taxon>Candidatus Paraluminiphilus</taxon>
    </lineage>
</organism>
<comment type="subunit">
    <text evidence="4">Component of the lipopolysaccharide transport and assembly complex. Interacts with LptE and LptA.</text>
</comment>
<dbReference type="Proteomes" id="UP001317963">
    <property type="component" value="Chromosome"/>
</dbReference>
<dbReference type="InterPro" id="IPR007543">
    <property type="entry name" value="LptD_C"/>
</dbReference>
<dbReference type="PANTHER" id="PTHR30189:SF1">
    <property type="entry name" value="LPS-ASSEMBLY PROTEIN LPTD"/>
    <property type="match status" value="1"/>
</dbReference>
<dbReference type="Pfam" id="PF03968">
    <property type="entry name" value="LptD_N"/>
    <property type="match status" value="1"/>
</dbReference>
<evidence type="ECO:0000256" key="1">
    <source>
        <dbReference type="ARBA" id="ARBA00022729"/>
    </source>
</evidence>
<proteinExistence type="inferred from homology"/>
<evidence type="ECO:0000313" key="7">
    <source>
        <dbReference type="EMBL" id="UZP73958.1"/>
    </source>
</evidence>
<protein>
    <recommendedName>
        <fullName evidence="4">LPS-assembly protein LptD</fullName>
    </recommendedName>
</protein>
<evidence type="ECO:0000256" key="2">
    <source>
        <dbReference type="ARBA" id="ARBA00023136"/>
    </source>
</evidence>
<accession>A0ABY6Q4T1</accession>
<evidence type="ECO:0000256" key="4">
    <source>
        <dbReference type="HAMAP-Rule" id="MF_01411"/>
    </source>
</evidence>
<comment type="function">
    <text evidence="4">Together with LptE, is involved in the assembly of lipopolysaccharide (LPS) at the surface of the outer membrane.</text>
</comment>
<evidence type="ECO:0000259" key="5">
    <source>
        <dbReference type="Pfam" id="PF03968"/>
    </source>
</evidence>